<accession>A0ABT8RW66</accession>
<feature type="domain" description="N-acetyltransferase" evidence="3">
    <location>
        <begin position="5"/>
        <end position="152"/>
    </location>
</feature>
<dbReference type="Proteomes" id="UP001169027">
    <property type="component" value="Unassembled WGS sequence"/>
</dbReference>
<dbReference type="Pfam" id="PF00583">
    <property type="entry name" value="Acetyltransf_1"/>
    <property type="match status" value="1"/>
</dbReference>
<reference evidence="4" key="1">
    <citation type="submission" date="2023-06" db="EMBL/GenBank/DDBJ databases">
        <authorList>
            <person name="Jiang Y."/>
            <person name="Liu Q."/>
        </authorList>
    </citation>
    <scope>NUCLEOTIDE SEQUENCE</scope>
    <source>
        <strain evidence="4">CGMCC 1.12090</strain>
    </source>
</reference>
<dbReference type="RefSeq" id="WP_301802546.1">
    <property type="nucleotide sequence ID" value="NZ_JAUJZH010000001.1"/>
</dbReference>
<dbReference type="InterPro" id="IPR050832">
    <property type="entry name" value="Bact_Acetyltransf"/>
</dbReference>
<evidence type="ECO:0000313" key="4">
    <source>
        <dbReference type="EMBL" id="MDO1530849.1"/>
    </source>
</evidence>
<dbReference type="EC" id="2.3.1.-" evidence="4"/>
<keyword evidence="1 4" id="KW-0808">Transferase</keyword>
<keyword evidence="2 4" id="KW-0012">Acyltransferase</keyword>
<evidence type="ECO:0000313" key="5">
    <source>
        <dbReference type="Proteomes" id="UP001169027"/>
    </source>
</evidence>
<comment type="caution">
    <text evidence="4">The sequence shown here is derived from an EMBL/GenBank/DDBJ whole genome shotgun (WGS) entry which is preliminary data.</text>
</comment>
<evidence type="ECO:0000256" key="1">
    <source>
        <dbReference type="ARBA" id="ARBA00022679"/>
    </source>
</evidence>
<dbReference type="EMBL" id="JAUKVY010000001">
    <property type="protein sequence ID" value="MDO1530849.1"/>
    <property type="molecule type" value="Genomic_DNA"/>
</dbReference>
<protein>
    <submittedName>
        <fullName evidence="4">GNAT family N-acetyltransferase</fullName>
        <ecNumber evidence="4">2.3.1.-</ecNumber>
    </submittedName>
</protein>
<dbReference type="PANTHER" id="PTHR43877">
    <property type="entry name" value="AMINOALKYLPHOSPHONATE N-ACETYLTRANSFERASE-RELATED-RELATED"/>
    <property type="match status" value="1"/>
</dbReference>
<dbReference type="Gene3D" id="3.40.630.30">
    <property type="match status" value="1"/>
</dbReference>
<dbReference type="InterPro" id="IPR000182">
    <property type="entry name" value="GNAT_dom"/>
</dbReference>
<evidence type="ECO:0000256" key="2">
    <source>
        <dbReference type="ARBA" id="ARBA00023315"/>
    </source>
</evidence>
<keyword evidence="5" id="KW-1185">Reference proteome</keyword>
<proteinExistence type="predicted"/>
<organism evidence="4 5">
    <name type="scientific">Variovorax ginsengisoli</name>
    <dbReference type="NCBI Taxonomy" id="363844"/>
    <lineage>
        <taxon>Bacteria</taxon>
        <taxon>Pseudomonadati</taxon>
        <taxon>Pseudomonadota</taxon>
        <taxon>Betaproteobacteria</taxon>
        <taxon>Burkholderiales</taxon>
        <taxon>Comamonadaceae</taxon>
        <taxon>Variovorax</taxon>
    </lineage>
</organism>
<evidence type="ECO:0000259" key="3">
    <source>
        <dbReference type="PROSITE" id="PS51186"/>
    </source>
</evidence>
<dbReference type="GO" id="GO:0016746">
    <property type="term" value="F:acyltransferase activity"/>
    <property type="evidence" value="ECO:0007669"/>
    <property type="project" value="UniProtKB-KW"/>
</dbReference>
<name>A0ABT8RW66_9BURK</name>
<dbReference type="CDD" id="cd04301">
    <property type="entry name" value="NAT_SF"/>
    <property type="match status" value="1"/>
</dbReference>
<gene>
    <name evidence="4" type="ORF">Q2T77_01005</name>
</gene>
<dbReference type="InterPro" id="IPR016181">
    <property type="entry name" value="Acyl_CoA_acyltransferase"/>
</dbReference>
<dbReference type="PROSITE" id="PS51186">
    <property type="entry name" value="GNAT"/>
    <property type="match status" value="1"/>
</dbReference>
<sequence length="155" mass="16883">MITAYEITLAQAADAREIAELSRDTIEQGLSWRWTERRVLRASRDEATNVVVARRDGVLLGFAIMQYGDDEAHISLLAVRASQRRSGLGSALLAWLEATAGVAGIRAIRLEARAGNAAAKSFYGRHGFTECGSSPGYYEDVEDAVRMVKRLGPAV</sequence>
<dbReference type="SUPFAM" id="SSF55729">
    <property type="entry name" value="Acyl-CoA N-acyltransferases (Nat)"/>
    <property type="match status" value="1"/>
</dbReference>